<keyword evidence="3" id="KW-0732">Signal</keyword>
<dbReference type="EMBL" id="BAABAU010000001">
    <property type="protein sequence ID" value="GAA4265589.1"/>
    <property type="molecule type" value="Genomic_DNA"/>
</dbReference>
<dbReference type="RefSeq" id="WP_344794108.1">
    <property type="nucleotide sequence ID" value="NZ_BAABAU010000001.1"/>
</dbReference>
<keyword evidence="5" id="KW-1185">Reference proteome</keyword>
<accession>A0ABP8E043</accession>
<evidence type="ECO:0000313" key="5">
    <source>
        <dbReference type="Proteomes" id="UP001501594"/>
    </source>
</evidence>
<name>A0ABP8E043_9MICO</name>
<organism evidence="4 5">
    <name type="scientific">Frondihabitans peucedani</name>
    <dbReference type="NCBI Taxonomy" id="598626"/>
    <lineage>
        <taxon>Bacteria</taxon>
        <taxon>Bacillati</taxon>
        <taxon>Actinomycetota</taxon>
        <taxon>Actinomycetes</taxon>
        <taxon>Micrococcales</taxon>
        <taxon>Microbacteriaceae</taxon>
        <taxon>Frondihabitans</taxon>
    </lineage>
</organism>
<evidence type="ECO:0008006" key="6">
    <source>
        <dbReference type="Google" id="ProtNLM"/>
    </source>
</evidence>
<keyword evidence="2" id="KW-0812">Transmembrane</keyword>
<dbReference type="Proteomes" id="UP001501594">
    <property type="component" value="Unassembled WGS sequence"/>
</dbReference>
<keyword evidence="2" id="KW-1133">Transmembrane helix</keyword>
<feature type="signal peptide" evidence="3">
    <location>
        <begin position="1"/>
        <end position="41"/>
    </location>
</feature>
<feature type="region of interest" description="Disordered" evidence="1">
    <location>
        <begin position="512"/>
        <end position="536"/>
    </location>
</feature>
<protein>
    <recommendedName>
        <fullName evidence="6">Alpha-amylase</fullName>
    </recommendedName>
</protein>
<gene>
    <name evidence="4" type="ORF">GCM10022256_12010</name>
</gene>
<evidence type="ECO:0000256" key="1">
    <source>
        <dbReference type="SAM" id="MobiDB-lite"/>
    </source>
</evidence>
<feature type="transmembrane region" description="Helical" evidence="2">
    <location>
        <begin position="541"/>
        <end position="559"/>
    </location>
</feature>
<sequence length="571" mass="57199">MQHTIENPGRITRSRAVLAVAALAASSLALTLGGHAGAAHAAEASAWGSFTVTGSARAYTGTMTLPGGFPDTAFTSTSRYATVVTGASTWQAASTPPGGLYGSSRNQTYLNQRPAADNPTSPAITTYTFATPTPASGWSFVLGDIDADQATVSATAVDGSAVPIADLGFQGAYNYCQRAGGPSCTGIGLTDVPTWNPTTGVLQGNTAATDTSGASGWFSPSVPLKTLTISYQERSGLPVYQTWFATRTFSPSGTVTVNGTPVSGVPLTIRDASGAVVGTTTSGDDGTWSLPGLVSTSGYTVGAGTPPEAAALPRLAFDTLDADTPGLDFAFTVPTVAVTGTIDAADGDPAAGEPIVFTPVADGLPEVSTFTDADGGFTADLVPSQAYTAVIGDATDQPIPFTAPEADGPLDAPLVQPAPPAPPVTTPATIEVTGTALTASGDPAANETLVFTPDDDSLPSTTVTTDETGAFTADLFPSEPYTLVVGGATGQPIRFTTPAAAGPLAVPLVQPAAASTTPPPTVTPGSTSTPAELAMTGSTPAVPASVAILLALAGSALLMRERAGRRRTGRE</sequence>
<feature type="chain" id="PRO_5045942766" description="Alpha-amylase" evidence="3">
    <location>
        <begin position="42"/>
        <end position="571"/>
    </location>
</feature>
<proteinExistence type="predicted"/>
<evidence type="ECO:0000313" key="4">
    <source>
        <dbReference type="EMBL" id="GAA4265589.1"/>
    </source>
</evidence>
<keyword evidence="2" id="KW-0472">Membrane</keyword>
<reference evidence="5" key="1">
    <citation type="journal article" date="2019" name="Int. J. Syst. Evol. Microbiol.">
        <title>The Global Catalogue of Microorganisms (GCM) 10K type strain sequencing project: providing services to taxonomists for standard genome sequencing and annotation.</title>
        <authorList>
            <consortium name="The Broad Institute Genomics Platform"/>
            <consortium name="The Broad Institute Genome Sequencing Center for Infectious Disease"/>
            <person name="Wu L."/>
            <person name="Ma J."/>
        </authorList>
    </citation>
    <scope>NUCLEOTIDE SEQUENCE [LARGE SCALE GENOMIC DNA]</scope>
    <source>
        <strain evidence="5">JCM 17442</strain>
    </source>
</reference>
<comment type="caution">
    <text evidence="4">The sequence shown here is derived from an EMBL/GenBank/DDBJ whole genome shotgun (WGS) entry which is preliminary data.</text>
</comment>
<evidence type="ECO:0000256" key="3">
    <source>
        <dbReference type="SAM" id="SignalP"/>
    </source>
</evidence>
<evidence type="ECO:0000256" key="2">
    <source>
        <dbReference type="SAM" id="Phobius"/>
    </source>
</evidence>